<dbReference type="Proteomes" id="UP001499854">
    <property type="component" value="Unassembled WGS sequence"/>
</dbReference>
<protein>
    <submittedName>
        <fullName evidence="1">Uncharacterized protein</fullName>
    </submittedName>
</protein>
<organism evidence="1 2">
    <name type="scientific">Catenulispora subtropica</name>
    <dbReference type="NCBI Taxonomy" id="450798"/>
    <lineage>
        <taxon>Bacteria</taxon>
        <taxon>Bacillati</taxon>
        <taxon>Actinomycetota</taxon>
        <taxon>Actinomycetes</taxon>
        <taxon>Catenulisporales</taxon>
        <taxon>Catenulisporaceae</taxon>
        <taxon>Catenulispora</taxon>
    </lineage>
</organism>
<evidence type="ECO:0000313" key="2">
    <source>
        <dbReference type="Proteomes" id="UP001499854"/>
    </source>
</evidence>
<gene>
    <name evidence="1" type="ORF">GCM10009838_30510</name>
</gene>
<accession>A0ABP5CWQ5</accession>
<dbReference type="EMBL" id="BAAAQM010000015">
    <property type="protein sequence ID" value="GAA1969711.1"/>
    <property type="molecule type" value="Genomic_DNA"/>
</dbReference>
<name>A0ABP5CWQ5_9ACTN</name>
<dbReference type="RefSeq" id="WP_344657666.1">
    <property type="nucleotide sequence ID" value="NZ_BAAAQM010000015.1"/>
</dbReference>
<evidence type="ECO:0000313" key="1">
    <source>
        <dbReference type="EMBL" id="GAA1969711.1"/>
    </source>
</evidence>
<reference evidence="2" key="1">
    <citation type="journal article" date="2019" name="Int. J. Syst. Evol. Microbiol.">
        <title>The Global Catalogue of Microorganisms (GCM) 10K type strain sequencing project: providing services to taxonomists for standard genome sequencing and annotation.</title>
        <authorList>
            <consortium name="The Broad Institute Genomics Platform"/>
            <consortium name="The Broad Institute Genome Sequencing Center for Infectious Disease"/>
            <person name="Wu L."/>
            <person name="Ma J."/>
        </authorList>
    </citation>
    <scope>NUCLEOTIDE SEQUENCE [LARGE SCALE GENOMIC DNA]</scope>
    <source>
        <strain evidence="2">JCM 16013</strain>
    </source>
</reference>
<comment type="caution">
    <text evidence="1">The sequence shown here is derived from an EMBL/GenBank/DDBJ whole genome shotgun (WGS) entry which is preliminary data.</text>
</comment>
<proteinExistence type="predicted"/>
<sequence length="150" mass="15340">MDSVAPSGLPIHKTADLGAGSRVYQAIAKQYKPVLTDLSATGYGDAESNATSIIVVLGQLRPTPPLPNVVDGTLSALGATGIVAQEKFGAHAMRYSLVMSCGMLPTKYTLCVWTGGTHGNLFLGAVEGPVGMSVADTAALAESVFGYVAP</sequence>
<keyword evidence="2" id="KW-1185">Reference proteome</keyword>